<protein>
    <submittedName>
        <fullName evidence="2">AAA domain-containing protein</fullName>
    </submittedName>
</protein>
<gene>
    <name evidence="2" type="ORF">SAMN04487997_2284</name>
</gene>
<sequence>MTIETSPLLDNTLALVAKGFHAGNNRDLRATTQDPDVIRQWAEAGTLAGVSTAKYRDDERLAVVAVRTAPLWLEGGQVVPSSEDEFREFKADGLFPRTLEVIDGEQRFLIYRSAKVIRQARLGEGIFIWARGLIEPQFIASAQEIAEAPEWMLEDAQDPKPERQVVYRPMSVADLVAAPPPAWLVRDLLPAEGLCVLYGEPGSGKSFLVLDLLASVARGEPWAGQRVRQGPAVYVGLEAQINARVAAYLQHHGLRPADLAGLHVIQRQAMSLTQPATAKQFIADLHMHGIEPRVVVIDTLARALPGKDENSATDMSAAIACAGMISQAFDCLCILVHHSGKDASRGARGHSSLLGAADAELAVTYDKVTGAREVRATKMKDGADGVAWQFRLAPVDLGPRQAFDPGADPGERHSSLVVDGVVRVEGAAGRSTRREMTPARQLVYQALVQSMQPTGADFDAPQECSHDDWARAYDELNPLREDLEGQELTTARKSRGTTFRRGVDWLLTQRIVAKVRGRPVYRLVSSGDNGDK</sequence>
<evidence type="ECO:0000313" key="2">
    <source>
        <dbReference type="EMBL" id="SEJ03733.1"/>
    </source>
</evidence>
<dbReference type="STRING" id="529704.SAMN02927913_2946"/>
<dbReference type="Proteomes" id="UP000199420">
    <property type="component" value="Unassembled WGS sequence"/>
</dbReference>
<reference evidence="2 3" key="1">
    <citation type="submission" date="2016-10" db="EMBL/GenBank/DDBJ databases">
        <authorList>
            <person name="de Groot N.N."/>
        </authorList>
    </citation>
    <scope>NUCLEOTIDE SEQUENCE [LARGE SCALE GENOMIC DNA]</scope>
    <source>
        <strain evidence="2 3">DSM 26515</strain>
    </source>
</reference>
<proteinExistence type="predicted"/>
<dbReference type="SUPFAM" id="SSF52540">
    <property type="entry name" value="P-loop containing nucleoside triphosphate hydrolases"/>
    <property type="match status" value="1"/>
</dbReference>
<dbReference type="InterPro" id="IPR027417">
    <property type="entry name" value="P-loop_NTPase"/>
</dbReference>
<evidence type="ECO:0000259" key="1">
    <source>
        <dbReference type="SMART" id="SM00382"/>
    </source>
</evidence>
<name>A0A1H6VGR3_9GAMM</name>
<evidence type="ECO:0000313" key="3">
    <source>
        <dbReference type="Proteomes" id="UP000199420"/>
    </source>
</evidence>
<dbReference type="RefSeq" id="WP_175483745.1">
    <property type="nucleotide sequence ID" value="NZ_FNYC01000004.1"/>
</dbReference>
<dbReference type="InterPro" id="IPR003593">
    <property type="entry name" value="AAA+_ATPase"/>
</dbReference>
<dbReference type="SMART" id="SM00382">
    <property type="entry name" value="AAA"/>
    <property type="match status" value="1"/>
</dbReference>
<dbReference type="Pfam" id="PF13481">
    <property type="entry name" value="AAA_25"/>
    <property type="match status" value="1"/>
</dbReference>
<dbReference type="Gene3D" id="3.40.50.300">
    <property type="entry name" value="P-loop containing nucleotide triphosphate hydrolases"/>
    <property type="match status" value="1"/>
</dbReference>
<keyword evidence="3" id="KW-1185">Reference proteome</keyword>
<dbReference type="EMBL" id="FNYC01000004">
    <property type="protein sequence ID" value="SEJ03733.1"/>
    <property type="molecule type" value="Genomic_DNA"/>
</dbReference>
<accession>A0A1H6VGR3</accession>
<dbReference type="AlphaFoldDB" id="A0A1H6VGR3"/>
<organism evidence="2 3">
    <name type="scientific">Frateuria terrea</name>
    <dbReference type="NCBI Taxonomy" id="529704"/>
    <lineage>
        <taxon>Bacteria</taxon>
        <taxon>Pseudomonadati</taxon>
        <taxon>Pseudomonadota</taxon>
        <taxon>Gammaproteobacteria</taxon>
        <taxon>Lysobacterales</taxon>
        <taxon>Rhodanobacteraceae</taxon>
        <taxon>Frateuria</taxon>
    </lineage>
</organism>
<feature type="domain" description="AAA+ ATPase" evidence="1">
    <location>
        <begin position="191"/>
        <end position="358"/>
    </location>
</feature>